<gene>
    <name evidence="2" type="ORF">JCGZ_11187</name>
</gene>
<name>A0A067KRC0_JATCU</name>
<proteinExistence type="predicted"/>
<accession>A0A067KRC0</accession>
<feature type="compositionally biased region" description="Polar residues" evidence="1">
    <location>
        <begin position="23"/>
        <end position="45"/>
    </location>
</feature>
<evidence type="ECO:0000313" key="2">
    <source>
        <dbReference type="EMBL" id="KDP34825.1"/>
    </source>
</evidence>
<dbReference type="AlphaFoldDB" id="A0A067KRC0"/>
<dbReference type="Proteomes" id="UP000027138">
    <property type="component" value="Unassembled WGS sequence"/>
</dbReference>
<sequence length="63" mass="6888">MVMRYEPFQKYDNQVAAEKENGKATQGASNSGSTNIEKANTKTSASGGGNIPKNVHKENQLMW</sequence>
<evidence type="ECO:0000313" key="3">
    <source>
        <dbReference type="Proteomes" id="UP000027138"/>
    </source>
</evidence>
<protein>
    <submittedName>
        <fullName evidence="2">Uncharacterized protein</fullName>
    </submittedName>
</protein>
<reference evidence="2 3" key="1">
    <citation type="journal article" date="2014" name="PLoS ONE">
        <title>Global Analysis of Gene Expression Profiles in Physic Nut (Jatropha curcas L.) Seedlings Exposed to Salt Stress.</title>
        <authorList>
            <person name="Zhang L."/>
            <person name="Zhang C."/>
            <person name="Wu P."/>
            <person name="Chen Y."/>
            <person name="Li M."/>
            <person name="Jiang H."/>
            <person name="Wu G."/>
        </authorList>
    </citation>
    <scope>NUCLEOTIDE SEQUENCE [LARGE SCALE GENOMIC DNA]</scope>
    <source>
        <strain evidence="3">cv. GZQX0401</strain>
        <tissue evidence="2">Young leaves</tissue>
    </source>
</reference>
<keyword evidence="3" id="KW-1185">Reference proteome</keyword>
<feature type="region of interest" description="Disordered" evidence="1">
    <location>
        <begin position="1"/>
        <end position="63"/>
    </location>
</feature>
<dbReference type="EMBL" id="KK914503">
    <property type="protein sequence ID" value="KDP34825.1"/>
    <property type="molecule type" value="Genomic_DNA"/>
</dbReference>
<evidence type="ECO:0000256" key="1">
    <source>
        <dbReference type="SAM" id="MobiDB-lite"/>
    </source>
</evidence>
<organism evidence="2 3">
    <name type="scientific">Jatropha curcas</name>
    <name type="common">Barbados nut</name>
    <dbReference type="NCBI Taxonomy" id="180498"/>
    <lineage>
        <taxon>Eukaryota</taxon>
        <taxon>Viridiplantae</taxon>
        <taxon>Streptophyta</taxon>
        <taxon>Embryophyta</taxon>
        <taxon>Tracheophyta</taxon>
        <taxon>Spermatophyta</taxon>
        <taxon>Magnoliopsida</taxon>
        <taxon>eudicotyledons</taxon>
        <taxon>Gunneridae</taxon>
        <taxon>Pentapetalae</taxon>
        <taxon>rosids</taxon>
        <taxon>fabids</taxon>
        <taxon>Malpighiales</taxon>
        <taxon>Euphorbiaceae</taxon>
        <taxon>Crotonoideae</taxon>
        <taxon>Jatropheae</taxon>
        <taxon>Jatropha</taxon>
    </lineage>
</organism>